<dbReference type="AlphaFoldDB" id="A0AAW1RTL7"/>
<organism evidence="1 2">
    <name type="scientific">Apatococcus lobatus</name>
    <dbReference type="NCBI Taxonomy" id="904363"/>
    <lineage>
        <taxon>Eukaryota</taxon>
        <taxon>Viridiplantae</taxon>
        <taxon>Chlorophyta</taxon>
        <taxon>core chlorophytes</taxon>
        <taxon>Trebouxiophyceae</taxon>
        <taxon>Chlorellales</taxon>
        <taxon>Chlorellaceae</taxon>
        <taxon>Apatococcus</taxon>
    </lineage>
</organism>
<protein>
    <recommendedName>
        <fullName evidence="3">Mediator of RNA polymerase II transcription subunit 21</fullName>
    </recommendedName>
</protein>
<name>A0AAW1RTL7_9CHLO</name>
<proteinExistence type="predicted"/>
<reference evidence="1 2" key="1">
    <citation type="journal article" date="2024" name="Nat. Commun.">
        <title>Phylogenomics reveals the evolutionary origins of lichenization in chlorophyte algae.</title>
        <authorList>
            <person name="Puginier C."/>
            <person name="Libourel C."/>
            <person name="Otte J."/>
            <person name="Skaloud P."/>
            <person name="Haon M."/>
            <person name="Grisel S."/>
            <person name="Petersen M."/>
            <person name="Berrin J.G."/>
            <person name="Delaux P.M."/>
            <person name="Dal Grande F."/>
            <person name="Keller J."/>
        </authorList>
    </citation>
    <scope>NUCLEOTIDE SEQUENCE [LARGE SCALE GENOMIC DNA]</scope>
    <source>
        <strain evidence="1 2">SAG 2145</strain>
    </source>
</reference>
<sequence>MASPTGQEALSGAIAQLEESSLHIQAGADFHSAYLSQPEKVSRTLESTKKYAAEVMEVVGEHLSSIMELIEGNVTSDQEQLASAEMQAAERHQALRAARAGLAHSVLEQYIACKR</sequence>
<dbReference type="EMBL" id="JALJOS010000007">
    <property type="protein sequence ID" value="KAK9836773.1"/>
    <property type="molecule type" value="Genomic_DNA"/>
</dbReference>
<keyword evidence="2" id="KW-1185">Reference proteome</keyword>
<evidence type="ECO:0000313" key="2">
    <source>
        <dbReference type="Proteomes" id="UP001438707"/>
    </source>
</evidence>
<gene>
    <name evidence="1" type="ORF">WJX74_007762</name>
</gene>
<accession>A0AAW1RTL7</accession>
<comment type="caution">
    <text evidence="1">The sequence shown here is derived from an EMBL/GenBank/DDBJ whole genome shotgun (WGS) entry which is preliminary data.</text>
</comment>
<evidence type="ECO:0000313" key="1">
    <source>
        <dbReference type="EMBL" id="KAK9836773.1"/>
    </source>
</evidence>
<dbReference type="Proteomes" id="UP001438707">
    <property type="component" value="Unassembled WGS sequence"/>
</dbReference>
<evidence type="ECO:0008006" key="3">
    <source>
        <dbReference type="Google" id="ProtNLM"/>
    </source>
</evidence>